<accession>A0A455UHW4</accession>
<proteinExistence type="predicted"/>
<feature type="domain" description="IcmF-related" evidence="1">
    <location>
        <begin position="3"/>
        <end position="83"/>
    </location>
</feature>
<evidence type="ECO:0000313" key="2">
    <source>
        <dbReference type="EMBL" id="BBI64261.1"/>
    </source>
</evidence>
<dbReference type="InterPro" id="IPR053156">
    <property type="entry name" value="T6SS_TssM-like"/>
</dbReference>
<dbReference type="Pfam" id="PF06761">
    <property type="entry name" value="IcmF-related"/>
    <property type="match status" value="1"/>
</dbReference>
<reference evidence="2 3" key="1">
    <citation type="journal article" date="2019" name="Microbiol. Resour. Announc.">
        <title>Complete Genome Sequence of Halomonas sulfidaeris Strain Esulfide1 Isolated from a Metal Sulfide Rock at a Depth of 2,200 Meters, Obtained Using Nanopore Sequencing.</title>
        <authorList>
            <person name="Saito M."/>
            <person name="Nishigata A."/>
            <person name="Galipon J."/>
            <person name="Arakawa K."/>
        </authorList>
    </citation>
    <scope>NUCLEOTIDE SEQUENCE [LARGE SCALE GENOMIC DNA]</scope>
    <source>
        <strain evidence="2 3">ATCC BAA-803</strain>
    </source>
</reference>
<name>A0A455UHW4_9GAMM</name>
<organism evidence="2 3">
    <name type="scientific">Vreelandella sulfidaeris</name>
    <dbReference type="NCBI Taxonomy" id="115553"/>
    <lineage>
        <taxon>Bacteria</taxon>
        <taxon>Pseudomonadati</taxon>
        <taxon>Pseudomonadota</taxon>
        <taxon>Gammaproteobacteria</taxon>
        <taxon>Oceanospirillales</taxon>
        <taxon>Halomonadaceae</taxon>
        <taxon>Vreelandella</taxon>
    </lineage>
</organism>
<dbReference type="KEGG" id="hsr:HSBAA_55670"/>
<sequence length="264" mass="30037">MIDVWVLGQRDNIDFSDADKQQLQTALREHYVSDYHVSWRDALRDTQLVPLPDIHQAIVVADALVGAQRPLDRLLAAVERNTSLYPELPGDDEQARKALQQSQRYQLALAIEQPFTPINQLSQERNDNPSSLEEIKAAVTALRDYLLEIEESSDAGRAAFINVRDRLALRGNDPIFNLQRIADNTPQPVGNMLHDLADQSWHLMMASATRHLEHLWLDDVVAPYQERLAGRYPLAPGASREVALNDFEDFSRPAVHWTLFMKRA</sequence>
<dbReference type="InterPro" id="IPR009612">
    <property type="entry name" value="IcmF-rel"/>
</dbReference>
<dbReference type="EMBL" id="AP019514">
    <property type="protein sequence ID" value="BBI64261.1"/>
    <property type="molecule type" value="Genomic_DNA"/>
</dbReference>
<dbReference type="PANTHER" id="PTHR36153">
    <property type="entry name" value="INNER MEMBRANE PROTEIN-RELATED"/>
    <property type="match status" value="1"/>
</dbReference>
<dbReference type="PANTHER" id="PTHR36153:SF5">
    <property type="entry name" value="EXPORTED PROTEIN"/>
    <property type="match status" value="1"/>
</dbReference>
<dbReference type="Proteomes" id="UP000320231">
    <property type="component" value="Chromosome"/>
</dbReference>
<evidence type="ECO:0000313" key="3">
    <source>
        <dbReference type="Proteomes" id="UP000320231"/>
    </source>
</evidence>
<evidence type="ECO:0000259" key="1">
    <source>
        <dbReference type="Pfam" id="PF06761"/>
    </source>
</evidence>
<protein>
    <recommendedName>
        <fullName evidence="1">IcmF-related domain-containing protein</fullName>
    </recommendedName>
</protein>
<dbReference type="AlphaFoldDB" id="A0A455UHW4"/>
<gene>
    <name evidence="2" type="ORF">HSBAA_55670</name>
</gene>